<evidence type="ECO:0000313" key="1">
    <source>
        <dbReference type="EMBL" id="OGY92694.1"/>
    </source>
</evidence>
<dbReference type="Proteomes" id="UP000178109">
    <property type="component" value="Unassembled WGS sequence"/>
</dbReference>
<reference evidence="1 2" key="1">
    <citation type="journal article" date="2016" name="Nat. Commun.">
        <title>Thousands of microbial genomes shed light on interconnected biogeochemical processes in an aquifer system.</title>
        <authorList>
            <person name="Anantharaman K."/>
            <person name="Brown C.T."/>
            <person name="Hug L.A."/>
            <person name="Sharon I."/>
            <person name="Castelle C.J."/>
            <person name="Probst A.J."/>
            <person name="Thomas B.C."/>
            <person name="Singh A."/>
            <person name="Wilkins M.J."/>
            <person name="Karaoz U."/>
            <person name="Brodie E.L."/>
            <person name="Williams K.H."/>
            <person name="Hubbard S.S."/>
            <person name="Banfield J.F."/>
        </authorList>
    </citation>
    <scope>NUCLEOTIDE SEQUENCE [LARGE SCALE GENOMIC DNA]</scope>
</reference>
<evidence type="ECO:0000313" key="2">
    <source>
        <dbReference type="Proteomes" id="UP000178109"/>
    </source>
</evidence>
<accession>A0A1G2BU70</accession>
<sequence length="60" mass="6573">MKKITVIIVCGVYEQSDGGGVGDLVDTVFRVKVAEGTTVGDVISSIYPDNIEWQEDTRRL</sequence>
<dbReference type="AlphaFoldDB" id="A0A1G2BU70"/>
<name>A0A1G2BU70_9BACT</name>
<dbReference type="EMBL" id="MHKO01000017">
    <property type="protein sequence ID" value="OGY92694.1"/>
    <property type="molecule type" value="Genomic_DNA"/>
</dbReference>
<protein>
    <submittedName>
        <fullName evidence="1">Uncharacterized protein</fullName>
    </submittedName>
</protein>
<comment type="caution">
    <text evidence="1">The sequence shown here is derived from an EMBL/GenBank/DDBJ whole genome shotgun (WGS) entry which is preliminary data.</text>
</comment>
<dbReference type="STRING" id="1798553.A3H70_05035"/>
<proteinExistence type="predicted"/>
<organism evidence="1 2">
    <name type="scientific">Candidatus Komeilibacteria bacterium RIFCSPLOWO2_02_FULL_48_11</name>
    <dbReference type="NCBI Taxonomy" id="1798553"/>
    <lineage>
        <taxon>Bacteria</taxon>
        <taxon>Candidatus Komeiliibacteriota</taxon>
    </lineage>
</organism>
<gene>
    <name evidence="1" type="ORF">A3H70_05035</name>
</gene>